<comment type="subcellular location">
    <subcellularLocation>
        <location evidence="1">Membrane</location>
        <topology evidence="1">Multi-pass membrane protein</topology>
    </subcellularLocation>
</comment>
<dbReference type="Pfam" id="PF01554">
    <property type="entry name" value="MatE"/>
    <property type="match status" value="2"/>
</dbReference>
<dbReference type="GO" id="GO:0015297">
    <property type="term" value="F:antiporter activity"/>
    <property type="evidence" value="ECO:0007669"/>
    <property type="project" value="InterPro"/>
</dbReference>
<keyword evidence="4 6" id="KW-1133">Transmembrane helix</keyword>
<dbReference type="CDD" id="cd13132">
    <property type="entry name" value="MATE_eukaryotic"/>
    <property type="match status" value="1"/>
</dbReference>
<sequence>MEREEQRASLTSPLIRASCEGDDFELVSSKRSLQNGVKRREIIEEVKKQIWLSGPLITMSLLQNSIQMISVMVVGHLGELSLSGASMASSFASVTGFSLLLGMASALDTFCGQSYGARQYHMLGIQLQRGMFVLSLVSIPLAVIWANTRLILIACGQDKEISTEAGIYACFMIPSLFAYGLLQCLVKFLQMQNIVFPLMLISGIATLLHIPLCLILVLKVGLGTKGAALASSVSYWVNVLLLALYIKFSSSCKKTWTGFSKEAFRNIYTFMKLAIPSAVMICLEMWSFEMMVLLSGLLPNPKLETSVLSISLNTGSVVWMIPFGLSNAVSTRVSNELGAGNPNIACLAVRVVLILACAEGILVGTVLIAIRNIWGYAYSNEVQVIRYVAVMLPIIATSNFLDGLQCVLSGTARGCGWQKIGAVINLGSYYLVGIPSAILLAFVLHIGGKGLWLGIICALIAQVLSLLTLTIRTNWDKEAEKATNNVYETTVPPDMIPA</sequence>
<feature type="transmembrane region" description="Helical" evidence="6">
    <location>
        <begin position="50"/>
        <end position="75"/>
    </location>
</feature>
<protein>
    <recommendedName>
        <fullName evidence="6">Protein DETOXIFICATION</fullName>
    </recommendedName>
    <alternativeName>
        <fullName evidence="6">Multidrug and toxic compound extrusion protein</fullName>
    </alternativeName>
</protein>
<feature type="transmembrane region" description="Helical" evidence="6">
    <location>
        <begin position="382"/>
        <end position="401"/>
    </location>
</feature>
<evidence type="ECO:0000256" key="5">
    <source>
        <dbReference type="ARBA" id="ARBA00023136"/>
    </source>
</evidence>
<feature type="transmembrane region" description="Helical" evidence="6">
    <location>
        <begin position="131"/>
        <end position="153"/>
    </location>
</feature>
<dbReference type="AlphaFoldDB" id="A0A2P2INV7"/>
<feature type="transmembrane region" description="Helical" evidence="6">
    <location>
        <begin position="87"/>
        <end position="110"/>
    </location>
</feature>
<feature type="transmembrane region" description="Helical" evidence="6">
    <location>
        <begin position="450"/>
        <end position="471"/>
    </location>
</feature>
<dbReference type="GO" id="GO:1990961">
    <property type="term" value="P:xenobiotic detoxification by transmembrane export across the plasma membrane"/>
    <property type="evidence" value="ECO:0007669"/>
    <property type="project" value="InterPro"/>
</dbReference>
<dbReference type="InterPro" id="IPR045069">
    <property type="entry name" value="MATE_euk"/>
</dbReference>
<keyword evidence="5 6" id="KW-0472">Membrane</keyword>
<feature type="transmembrane region" description="Helical" evidence="6">
    <location>
        <begin position="194"/>
        <end position="220"/>
    </location>
</feature>
<feature type="transmembrane region" description="Helical" evidence="6">
    <location>
        <begin position="226"/>
        <end position="246"/>
    </location>
</feature>
<feature type="transmembrane region" description="Helical" evidence="6">
    <location>
        <begin position="267"/>
        <end position="286"/>
    </location>
</feature>
<name>A0A2P2INV7_RHIMU</name>
<comment type="similarity">
    <text evidence="2 6">Belongs to the multi antimicrobial extrusion (MATE) (TC 2.A.66.1) family.</text>
</comment>
<feature type="transmembrane region" description="Helical" evidence="6">
    <location>
        <begin position="306"/>
        <end position="326"/>
    </location>
</feature>
<evidence type="ECO:0000256" key="3">
    <source>
        <dbReference type="ARBA" id="ARBA00022692"/>
    </source>
</evidence>
<keyword evidence="3 6" id="KW-0812">Transmembrane</keyword>
<feature type="transmembrane region" description="Helical" evidence="6">
    <location>
        <begin position="422"/>
        <end position="444"/>
    </location>
</feature>
<dbReference type="PANTHER" id="PTHR11206">
    <property type="entry name" value="MULTIDRUG RESISTANCE PROTEIN"/>
    <property type="match status" value="1"/>
</dbReference>
<evidence type="ECO:0000256" key="1">
    <source>
        <dbReference type="ARBA" id="ARBA00004141"/>
    </source>
</evidence>
<proteinExistence type="inferred from homology"/>
<evidence type="ECO:0000256" key="6">
    <source>
        <dbReference type="RuleBase" id="RU004914"/>
    </source>
</evidence>
<dbReference type="GO" id="GO:0016020">
    <property type="term" value="C:membrane"/>
    <property type="evidence" value="ECO:0007669"/>
    <property type="project" value="UniProtKB-SubCell"/>
</dbReference>
<feature type="transmembrane region" description="Helical" evidence="6">
    <location>
        <begin position="347"/>
        <end position="370"/>
    </location>
</feature>
<dbReference type="GO" id="GO:0042910">
    <property type="term" value="F:xenobiotic transmembrane transporter activity"/>
    <property type="evidence" value="ECO:0007669"/>
    <property type="project" value="InterPro"/>
</dbReference>
<evidence type="ECO:0000313" key="7">
    <source>
        <dbReference type="EMBL" id="MBW82913.1"/>
    </source>
</evidence>
<evidence type="ECO:0000256" key="2">
    <source>
        <dbReference type="ARBA" id="ARBA00010199"/>
    </source>
</evidence>
<dbReference type="NCBIfam" id="TIGR00797">
    <property type="entry name" value="matE"/>
    <property type="match status" value="1"/>
</dbReference>
<dbReference type="EMBL" id="GGEC01002430">
    <property type="protein sequence ID" value="MBW82913.1"/>
    <property type="molecule type" value="Transcribed_RNA"/>
</dbReference>
<reference evidence="7" key="1">
    <citation type="submission" date="2018-02" db="EMBL/GenBank/DDBJ databases">
        <title>Rhizophora mucronata_Transcriptome.</title>
        <authorList>
            <person name="Meera S.P."/>
            <person name="Sreeshan A."/>
            <person name="Augustine A."/>
        </authorList>
    </citation>
    <scope>NUCLEOTIDE SEQUENCE</scope>
    <source>
        <tissue evidence="7">Leaf</tissue>
    </source>
</reference>
<feature type="transmembrane region" description="Helical" evidence="6">
    <location>
        <begin position="165"/>
        <end position="182"/>
    </location>
</feature>
<accession>A0A2P2INV7</accession>
<dbReference type="InterPro" id="IPR002528">
    <property type="entry name" value="MATE_fam"/>
</dbReference>
<evidence type="ECO:0000256" key="4">
    <source>
        <dbReference type="ARBA" id="ARBA00022989"/>
    </source>
</evidence>
<organism evidence="7">
    <name type="scientific">Rhizophora mucronata</name>
    <name type="common">Asiatic mangrove</name>
    <dbReference type="NCBI Taxonomy" id="61149"/>
    <lineage>
        <taxon>Eukaryota</taxon>
        <taxon>Viridiplantae</taxon>
        <taxon>Streptophyta</taxon>
        <taxon>Embryophyta</taxon>
        <taxon>Tracheophyta</taxon>
        <taxon>Spermatophyta</taxon>
        <taxon>Magnoliopsida</taxon>
        <taxon>eudicotyledons</taxon>
        <taxon>Gunneridae</taxon>
        <taxon>Pentapetalae</taxon>
        <taxon>rosids</taxon>
        <taxon>fabids</taxon>
        <taxon>Malpighiales</taxon>
        <taxon>Rhizophoraceae</taxon>
        <taxon>Rhizophora</taxon>
    </lineage>
</organism>